<dbReference type="AlphaFoldDB" id="A0A7H0GGZ4"/>
<feature type="domain" description="Phosphatidic acid phosphatase type 2/haloperoxidase" evidence="2">
    <location>
        <begin position="56"/>
        <end position="171"/>
    </location>
</feature>
<evidence type="ECO:0000313" key="4">
    <source>
        <dbReference type="Proteomes" id="UP000516028"/>
    </source>
</evidence>
<evidence type="ECO:0000259" key="2">
    <source>
        <dbReference type="SMART" id="SM00014"/>
    </source>
</evidence>
<dbReference type="PANTHER" id="PTHR14969:SF13">
    <property type="entry name" value="AT30094P"/>
    <property type="match status" value="1"/>
</dbReference>
<sequence length="200" mass="21204">MLPFDHALFLSLNADPGTPAFVVAAAKWLSLGLPSCLFGTMIGALAFATRPVRRDLLVTIAGIALAAMIAYVIRQHWPSLRPAQLGWGIQWLEHGARAGFPSMHATQAFALAQGLLFAPHVRRMTRGLPVIATAWLCAFGIAWSRVCLGVHTPSDVIGGAATGIVAACLIAAAARQLLRRGPMFNGRGRSSAYSSRPALP</sequence>
<feature type="transmembrane region" description="Helical" evidence="1">
    <location>
        <begin position="157"/>
        <end position="178"/>
    </location>
</feature>
<feature type="transmembrane region" description="Helical" evidence="1">
    <location>
        <begin position="20"/>
        <end position="48"/>
    </location>
</feature>
<keyword evidence="1" id="KW-0472">Membrane</keyword>
<reference evidence="3 4" key="1">
    <citation type="submission" date="2020-08" db="EMBL/GenBank/DDBJ databases">
        <title>Genome sequence of Diaphorobacter aerolatus KACC 16536T.</title>
        <authorList>
            <person name="Hyun D.-W."/>
            <person name="Bae J.-W."/>
        </authorList>
    </citation>
    <scope>NUCLEOTIDE SEQUENCE [LARGE SCALE GENOMIC DNA]</scope>
    <source>
        <strain evidence="3 4">KACC 16536</strain>
    </source>
</reference>
<proteinExistence type="predicted"/>
<dbReference type="KEGG" id="daer:H9K75_15105"/>
<gene>
    <name evidence="3" type="ORF">H9K75_15105</name>
</gene>
<keyword evidence="1" id="KW-0812">Transmembrane</keyword>
<dbReference type="Proteomes" id="UP000516028">
    <property type="component" value="Chromosome"/>
</dbReference>
<dbReference type="InterPro" id="IPR036938">
    <property type="entry name" value="PAP2/HPO_sf"/>
</dbReference>
<dbReference type="PANTHER" id="PTHR14969">
    <property type="entry name" value="SPHINGOSINE-1-PHOSPHATE PHOSPHOHYDROLASE"/>
    <property type="match status" value="1"/>
</dbReference>
<dbReference type="RefSeq" id="WP_187723241.1">
    <property type="nucleotide sequence ID" value="NZ_CP060783.1"/>
</dbReference>
<accession>A0A7H0GGZ4</accession>
<feature type="transmembrane region" description="Helical" evidence="1">
    <location>
        <begin position="98"/>
        <end position="118"/>
    </location>
</feature>
<dbReference type="SUPFAM" id="SSF48317">
    <property type="entry name" value="Acid phosphatase/Vanadium-dependent haloperoxidase"/>
    <property type="match status" value="1"/>
</dbReference>
<evidence type="ECO:0000256" key="1">
    <source>
        <dbReference type="SAM" id="Phobius"/>
    </source>
</evidence>
<keyword evidence="4" id="KW-1185">Reference proteome</keyword>
<dbReference type="EMBL" id="CP060783">
    <property type="protein sequence ID" value="QNP47560.1"/>
    <property type="molecule type" value="Genomic_DNA"/>
</dbReference>
<feature type="transmembrane region" description="Helical" evidence="1">
    <location>
        <begin position="55"/>
        <end position="73"/>
    </location>
</feature>
<feature type="transmembrane region" description="Helical" evidence="1">
    <location>
        <begin position="130"/>
        <end position="151"/>
    </location>
</feature>
<name>A0A7H0GGZ4_9BURK</name>
<evidence type="ECO:0000313" key="3">
    <source>
        <dbReference type="EMBL" id="QNP47560.1"/>
    </source>
</evidence>
<dbReference type="Gene3D" id="1.20.144.10">
    <property type="entry name" value="Phosphatidic acid phosphatase type 2/haloperoxidase"/>
    <property type="match status" value="1"/>
</dbReference>
<dbReference type="Pfam" id="PF01569">
    <property type="entry name" value="PAP2"/>
    <property type="match status" value="1"/>
</dbReference>
<dbReference type="SMART" id="SM00014">
    <property type="entry name" value="acidPPc"/>
    <property type="match status" value="1"/>
</dbReference>
<protein>
    <submittedName>
        <fullName evidence="3">Phosphatase PAP2 family protein</fullName>
    </submittedName>
</protein>
<dbReference type="InterPro" id="IPR000326">
    <property type="entry name" value="PAP2/HPO"/>
</dbReference>
<keyword evidence="1" id="KW-1133">Transmembrane helix</keyword>
<organism evidence="3 4">
    <name type="scientific">Diaphorobacter aerolatus</name>
    <dbReference type="NCBI Taxonomy" id="1288495"/>
    <lineage>
        <taxon>Bacteria</taxon>
        <taxon>Pseudomonadati</taxon>
        <taxon>Pseudomonadota</taxon>
        <taxon>Betaproteobacteria</taxon>
        <taxon>Burkholderiales</taxon>
        <taxon>Comamonadaceae</taxon>
        <taxon>Diaphorobacter</taxon>
    </lineage>
</organism>